<sequence>MLHNHMIQETARVTGQLSPLPTRLIVNLAHLYQLRLPCVPKRSIICACINIINDGKHDLQVTKHMFITSLTLMSLKDGDQSLPNIIISIQTN</sequence>
<keyword evidence="2" id="KW-1185">Reference proteome</keyword>
<name>A0A5B7EPS5_PORTR</name>
<organism evidence="1 2">
    <name type="scientific">Portunus trituberculatus</name>
    <name type="common">Swimming crab</name>
    <name type="synonym">Neptunus trituberculatus</name>
    <dbReference type="NCBI Taxonomy" id="210409"/>
    <lineage>
        <taxon>Eukaryota</taxon>
        <taxon>Metazoa</taxon>
        <taxon>Ecdysozoa</taxon>
        <taxon>Arthropoda</taxon>
        <taxon>Crustacea</taxon>
        <taxon>Multicrustacea</taxon>
        <taxon>Malacostraca</taxon>
        <taxon>Eumalacostraca</taxon>
        <taxon>Eucarida</taxon>
        <taxon>Decapoda</taxon>
        <taxon>Pleocyemata</taxon>
        <taxon>Brachyura</taxon>
        <taxon>Eubrachyura</taxon>
        <taxon>Portunoidea</taxon>
        <taxon>Portunidae</taxon>
        <taxon>Portuninae</taxon>
        <taxon>Portunus</taxon>
    </lineage>
</organism>
<reference evidence="1 2" key="1">
    <citation type="submission" date="2019-05" db="EMBL/GenBank/DDBJ databases">
        <title>Another draft genome of Portunus trituberculatus and its Hox gene families provides insights of decapod evolution.</title>
        <authorList>
            <person name="Jeong J.-H."/>
            <person name="Song I."/>
            <person name="Kim S."/>
            <person name="Choi T."/>
            <person name="Kim D."/>
            <person name="Ryu S."/>
            <person name="Kim W."/>
        </authorList>
    </citation>
    <scope>NUCLEOTIDE SEQUENCE [LARGE SCALE GENOMIC DNA]</scope>
    <source>
        <tissue evidence="1">Muscle</tissue>
    </source>
</reference>
<evidence type="ECO:0000313" key="2">
    <source>
        <dbReference type="Proteomes" id="UP000324222"/>
    </source>
</evidence>
<protein>
    <submittedName>
        <fullName evidence="1">Uncharacterized protein</fullName>
    </submittedName>
</protein>
<dbReference type="Proteomes" id="UP000324222">
    <property type="component" value="Unassembled WGS sequence"/>
</dbReference>
<dbReference type="EMBL" id="VSRR010003236">
    <property type="protein sequence ID" value="MPC35277.1"/>
    <property type="molecule type" value="Genomic_DNA"/>
</dbReference>
<accession>A0A5B7EPS5</accession>
<evidence type="ECO:0000313" key="1">
    <source>
        <dbReference type="EMBL" id="MPC35277.1"/>
    </source>
</evidence>
<proteinExistence type="predicted"/>
<comment type="caution">
    <text evidence="1">The sequence shown here is derived from an EMBL/GenBank/DDBJ whole genome shotgun (WGS) entry which is preliminary data.</text>
</comment>
<gene>
    <name evidence="1" type="ORF">E2C01_028697</name>
</gene>
<dbReference type="AlphaFoldDB" id="A0A5B7EPS5"/>